<dbReference type="PROSITE" id="PS50977">
    <property type="entry name" value="HTH_TETR_2"/>
    <property type="match status" value="1"/>
</dbReference>
<evidence type="ECO:0000313" key="6">
    <source>
        <dbReference type="Proteomes" id="UP000612855"/>
    </source>
</evidence>
<reference evidence="6" key="1">
    <citation type="journal article" date="2019" name="Int. J. Syst. Evol. Microbiol.">
        <title>The Global Catalogue of Microorganisms (GCM) 10K type strain sequencing project: providing services to taxonomists for standard genome sequencing and annotation.</title>
        <authorList>
            <consortium name="The Broad Institute Genomics Platform"/>
            <consortium name="The Broad Institute Genome Sequencing Center for Infectious Disease"/>
            <person name="Wu L."/>
            <person name="Ma J."/>
        </authorList>
    </citation>
    <scope>NUCLEOTIDE SEQUENCE [LARGE SCALE GENOMIC DNA]</scope>
    <source>
        <strain evidence="6">CGMCC 1.12664</strain>
    </source>
</reference>
<feature type="region of interest" description="Disordered" evidence="3">
    <location>
        <begin position="1"/>
        <end position="22"/>
    </location>
</feature>
<gene>
    <name evidence="5" type="ORF">GCM10011360_42930</name>
</gene>
<dbReference type="RefSeq" id="WP_188479775.1">
    <property type="nucleotide sequence ID" value="NZ_BMFJ01000004.1"/>
</dbReference>
<proteinExistence type="predicted"/>
<keyword evidence="6" id="KW-1185">Reference proteome</keyword>
<accession>A0A917EL13</accession>
<dbReference type="Proteomes" id="UP000612855">
    <property type="component" value="Unassembled WGS sequence"/>
</dbReference>
<dbReference type="GO" id="GO:0000976">
    <property type="term" value="F:transcription cis-regulatory region binding"/>
    <property type="evidence" value="ECO:0007669"/>
    <property type="project" value="TreeGrafter"/>
</dbReference>
<feature type="domain" description="HTH tetR-type" evidence="4">
    <location>
        <begin position="25"/>
        <end position="85"/>
    </location>
</feature>
<evidence type="ECO:0000256" key="3">
    <source>
        <dbReference type="SAM" id="MobiDB-lite"/>
    </source>
</evidence>
<evidence type="ECO:0000256" key="1">
    <source>
        <dbReference type="ARBA" id="ARBA00023125"/>
    </source>
</evidence>
<evidence type="ECO:0000259" key="4">
    <source>
        <dbReference type="PROSITE" id="PS50977"/>
    </source>
</evidence>
<evidence type="ECO:0000256" key="2">
    <source>
        <dbReference type="PROSITE-ProRule" id="PRU00335"/>
    </source>
</evidence>
<organism evidence="5 6">
    <name type="scientific">Primorskyibacter flagellatus</name>
    <dbReference type="NCBI Taxonomy" id="1387277"/>
    <lineage>
        <taxon>Bacteria</taxon>
        <taxon>Pseudomonadati</taxon>
        <taxon>Pseudomonadota</taxon>
        <taxon>Alphaproteobacteria</taxon>
        <taxon>Rhodobacterales</taxon>
        <taxon>Roseobacteraceae</taxon>
        <taxon>Primorskyibacter</taxon>
    </lineage>
</organism>
<feature type="DNA-binding region" description="H-T-H motif" evidence="2">
    <location>
        <begin position="48"/>
        <end position="67"/>
    </location>
</feature>
<dbReference type="Pfam" id="PF00440">
    <property type="entry name" value="TetR_N"/>
    <property type="match status" value="1"/>
</dbReference>
<dbReference type="AlphaFoldDB" id="A0A917EL13"/>
<dbReference type="EMBL" id="BMFJ01000004">
    <property type="protein sequence ID" value="GGE51398.1"/>
    <property type="molecule type" value="Genomic_DNA"/>
</dbReference>
<dbReference type="GO" id="GO:0003700">
    <property type="term" value="F:DNA-binding transcription factor activity"/>
    <property type="evidence" value="ECO:0007669"/>
    <property type="project" value="TreeGrafter"/>
</dbReference>
<dbReference type="InterPro" id="IPR009057">
    <property type="entry name" value="Homeodomain-like_sf"/>
</dbReference>
<dbReference type="InterPro" id="IPR001647">
    <property type="entry name" value="HTH_TetR"/>
</dbReference>
<protein>
    <submittedName>
        <fullName evidence="5">TetR family transcriptional regulator</fullName>
    </submittedName>
</protein>
<keyword evidence="1 2" id="KW-0238">DNA-binding</keyword>
<name>A0A917EL13_9RHOB</name>
<dbReference type="InterPro" id="IPR050109">
    <property type="entry name" value="HTH-type_TetR-like_transc_reg"/>
</dbReference>
<dbReference type="SUPFAM" id="SSF46689">
    <property type="entry name" value="Homeodomain-like"/>
    <property type="match status" value="1"/>
</dbReference>
<dbReference type="PANTHER" id="PTHR30055">
    <property type="entry name" value="HTH-TYPE TRANSCRIPTIONAL REGULATOR RUTR"/>
    <property type="match status" value="1"/>
</dbReference>
<dbReference type="Gene3D" id="1.10.357.10">
    <property type="entry name" value="Tetracycline Repressor, domain 2"/>
    <property type="match status" value="1"/>
</dbReference>
<comment type="caution">
    <text evidence="5">The sequence shown here is derived from an EMBL/GenBank/DDBJ whole genome shotgun (WGS) entry which is preliminary data.</text>
</comment>
<evidence type="ECO:0000313" key="5">
    <source>
        <dbReference type="EMBL" id="GGE51398.1"/>
    </source>
</evidence>
<sequence>MAKDRSAPGPVRLSNARRPQRTRGKERFAHLLDVTETLLADHTNSDVTLATIAERAEVPLPSVYHFFPNRNAIFVELARRFHEDLAALSRTDVTPSPPRWQDLLLIRQRRGRDYLNAHPAALQLFMGAGVSAEVRTLDLRGNSSLARLRAGEFRQRYECAGMTDLEQWLAVSIGVMDGVWTISYAEHREITDHYLHEAWRASVAYLRCYLPEDLKPRM</sequence>
<dbReference type="PANTHER" id="PTHR30055:SF226">
    <property type="entry name" value="HTH-TYPE TRANSCRIPTIONAL REGULATOR PKSA"/>
    <property type="match status" value="1"/>
</dbReference>